<feature type="compositionally biased region" description="Polar residues" evidence="1">
    <location>
        <begin position="311"/>
        <end position="322"/>
    </location>
</feature>
<feature type="region of interest" description="Disordered" evidence="1">
    <location>
        <begin position="463"/>
        <end position="551"/>
    </location>
</feature>
<evidence type="ECO:0000313" key="3">
    <source>
        <dbReference type="Proteomes" id="UP000077202"/>
    </source>
</evidence>
<keyword evidence="3" id="KW-1185">Reference proteome</keyword>
<feature type="compositionally biased region" description="Acidic residues" evidence="1">
    <location>
        <begin position="161"/>
        <end position="170"/>
    </location>
</feature>
<feature type="compositionally biased region" description="Basic residues" evidence="1">
    <location>
        <begin position="464"/>
        <end position="473"/>
    </location>
</feature>
<dbReference type="EMBL" id="LVLJ01001743">
    <property type="protein sequence ID" value="OAE28272.1"/>
    <property type="molecule type" value="Genomic_DNA"/>
</dbReference>
<dbReference type="PANTHER" id="PTHR35280:SF1">
    <property type="entry name" value="F17L21.9"/>
    <property type="match status" value="1"/>
</dbReference>
<feature type="compositionally biased region" description="Basic and acidic residues" evidence="1">
    <location>
        <begin position="508"/>
        <end position="529"/>
    </location>
</feature>
<feature type="region of interest" description="Disordered" evidence="1">
    <location>
        <begin position="252"/>
        <end position="325"/>
    </location>
</feature>
<name>A0A176W730_MARPO</name>
<reference evidence="2" key="1">
    <citation type="submission" date="2016-03" db="EMBL/GenBank/DDBJ databases">
        <title>Mechanisms controlling the formation of the plant cell surface in tip-growing cells are functionally conserved among land plants.</title>
        <authorList>
            <person name="Honkanen S."/>
            <person name="Jones V.A."/>
            <person name="Morieri G."/>
            <person name="Champion C."/>
            <person name="Hetherington A.J."/>
            <person name="Kelly S."/>
            <person name="Saint-Marcoux D."/>
            <person name="Proust H."/>
            <person name="Prescott H."/>
            <person name="Dolan L."/>
        </authorList>
    </citation>
    <scope>NUCLEOTIDE SEQUENCE [LARGE SCALE GENOMIC DNA]</scope>
    <source>
        <tissue evidence="2">Whole gametophyte</tissue>
    </source>
</reference>
<dbReference type="Proteomes" id="UP000077202">
    <property type="component" value="Unassembled WGS sequence"/>
</dbReference>
<feature type="region of interest" description="Disordered" evidence="1">
    <location>
        <begin position="1"/>
        <end position="29"/>
    </location>
</feature>
<gene>
    <name evidence="2" type="ORF">AXG93_223s1080</name>
</gene>
<feature type="compositionally biased region" description="Acidic residues" evidence="1">
    <location>
        <begin position="257"/>
        <end position="267"/>
    </location>
</feature>
<evidence type="ECO:0000313" key="2">
    <source>
        <dbReference type="EMBL" id="OAE28272.1"/>
    </source>
</evidence>
<feature type="region of interest" description="Disordered" evidence="1">
    <location>
        <begin position="59"/>
        <end position="202"/>
    </location>
</feature>
<dbReference type="PANTHER" id="PTHR35280">
    <property type="entry name" value="F17L21.9"/>
    <property type="match status" value="1"/>
</dbReference>
<feature type="compositionally biased region" description="Polar residues" evidence="1">
    <location>
        <begin position="84"/>
        <end position="95"/>
    </location>
</feature>
<accession>A0A176W730</accession>
<dbReference type="AlphaFoldDB" id="A0A176W730"/>
<organism evidence="2 3">
    <name type="scientific">Marchantia polymorpha subsp. ruderalis</name>
    <dbReference type="NCBI Taxonomy" id="1480154"/>
    <lineage>
        <taxon>Eukaryota</taxon>
        <taxon>Viridiplantae</taxon>
        <taxon>Streptophyta</taxon>
        <taxon>Embryophyta</taxon>
        <taxon>Marchantiophyta</taxon>
        <taxon>Marchantiopsida</taxon>
        <taxon>Marchantiidae</taxon>
        <taxon>Marchantiales</taxon>
        <taxon>Marchantiaceae</taxon>
        <taxon>Marchantia</taxon>
    </lineage>
</organism>
<sequence length="551" mass="60135">MAKLIASERASRLALQKSRRPVRTSRPDRIAAALAKSAAASRRDDEIAPTVLNSVAAAAAAAMAGSNQNSVPSSLPPSMDSPERTSSLHSQSSLNAAGPSALETEMSEQQNSGKRQVESDVDVEAVENRQEDANHSSNVREREEESQYGDDEKGVSGAETDSVDYGEVESEIMREGGGRDGSVSPSYSSLRVEPDLEDSQSHLRLEEIFERDGSATESGVDLENLSEPFAVSELELIERALQSLQKARSHCKREAADSVDGEPDDVGVDERGPPSPDYSRELNGVSRLLKKVQSVRAQKRDALSTRRRASNRSPRPQSISTHGDQDMDSADMLQVVHAASRAALSAAKSAEAMVHAMDRNSQAIEELCKTLTTSSTEGAAKVNNDENSQLMKLQQSELDIELRQEEITKNLIRQNRLTHWALGFMLVSTFAWRFGVVKFVKKVNNAVNNPFQAVTDVFDNFKGDKKKGKKSAKQNKGLKLPSILHSESDDDKEGNDGELPFKLGNILPHKETDTEIHASAHAHRSERNSDGPFNIGKILPGRGDSTDDDEQ</sequence>
<feature type="compositionally biased region" description="Basic and acidic residues" evidence="1">
    <location>
        <begin position="126"/>
        <end position="154"/>
    </location>
</feature>
<evidence type="ECO:0000256" key="1">
    <source>
        <dbReference type="SAM" id="MobiDB-lite"/>
    </source>
</evidence>
<comment type="caution">
    <text evidence="2">The sequence shown here is derived from an EMBL/GenBank/DDBJ whole genome shotgun (WGS) entry which is preliminary data.</text>
</comment>
<proteinExistence type="predicted"/>
<protein>
    <submittedName>
        <fullName evidence="2">Uncharacterized protein</fullName>
    </submittedName>
</protein>